<sequence length="457" mass="49893">MRLLSKNSRETKNGKPTVLGEEARSEAMQHQIESTQAIGQRYETIHGGLDSIGRVMEHLKAIEPLIAEIRGPVSQEFEARRAEHAELIAVRANLDQAQRQIALIQAEEREVSARLAAAETALGESEARRQTQDAALEDNALEIDRLRNALLQSDLKVSSLDASLRDATARIEHLVQDVEGLRIQAQDIDARRGDAEAALARANQDNALLGEETATLKKRVDQAGLDLARLSRIETDLEAQLAAERARGQAVENALAAHQADSGRTIRGLESQVEANRAEISALQTRLETATGRADKLEEMNGQISARLADSSAQQKAVERRAGDLNVALERALDRIRALEEEADGLRQRHAGVDTARATAIERADQLAKSAVAQEKALKRAEERAQQLRARLDAMQEAQDQTRRDHEAKIAELQATIERLTSEAALAEGALEAARRDRSRLQMALLGASDGDVAASA</sequence>
<reference evidence="5 6" key="1">
    <citation type="submission" date="2017-03" db="EMBL/GenBank/DDBJ databases">
        <title>Lifting the veil on microbial sulfur biogeochemistry in mining wastewaters.</title>
        <authorList>
            <person name="Kantor R.S."/>
            <person name="Colenbrander Nelson T."/>
            <person name="Marshall S."/>
            <person name="Bennett D."/>
            <person name="Apte S."/>
            <person name="Camacho D."/>
            <person name="Thomas B.C."/>
            <person name="Warren L.A."/>
            <person name="Banfield J.F."/>
        </authorList>
    </citation>
    <scope>NUCLEOTIDE SEQUENCE [LARGE SCALE GENOMIC DNA]</scope>
    <source>
        <strain evidence="5">32-67-7</strain>
    </source>
</reference>
<evidence type="ECO:0000313" key="5">
    <source>
        <dbReference type="EMBL" id="OYX04132.1"/>
    </source>
</evidence>
<evidence type="ECO:0000256" key="1">
    <source>
        <dbReference type="SAM" id="Coils"/>
    </source>
</evidence>
<dbReference type="Pfam" id="PF25217">
    <property type="entry name" value="CreS_N"/>
    <property type="match status" value="1"/>
</dbReference>
<feature type="coiled-coil region" evidence="1">
    <location>
        <begin position="87"/>
        <end position="114"/>
    </location>
</feature>
<evidence type="ECO:0000313" key="6">
    <source>
        <dbReference type="Proteomes" id="UP000215616"/>
    </source>
</evidence>
<accession>A0A258D9P7</accession>
<evidence type="ECO:0000259" key="4">
    <source>
        <dbReference type="Pfam" id="PF25217"/>
    </source>
</evidence>
<feature type="coiled-coil region" evidence="1">
    <location>
        <begin position="266"/>
        <end position="437"/>
    </location>
</feature>
<protein>
    <submittedName>
        <fullName evidence="5">Intermediate filament-like cell shape determinant CreS</fullName>
    </submittedName>
</protein>
<dbReference type="SUPFAM" id="SSF57997">
    <property type="entry name" value="Tropomyosin"/>
    <property type="match status" value="1"/>
</dbReference>
<dbReference type="AlphaFoldDB" id="A0A258D9P7"/>
<dbReference type="Gene3D" id="1.10.287.1490">
    <property type="match status" value="1"/>
</dbReference>
<keyword evidence="1" id="KW-0175">Coiled coil</keyword>
<feature type="region of interest" description="Disordered" evidence="2">
    <location>
        <begin position="1"/>
        <end position="25"/>
    </location>
</feature>
<dbReference type="Proteomes" id="UP000215616">
    <property type="component" value="Unassembled WGS sequence"/>
</dbReference>
<organism evidence="5 6">
    <name type="scientific">Caulobacter vibrioides</name>
    <name type="common">Caulobacter crescentus</name>
    <dbReference type="NCBI Taxonomy" id="155892"/>
    <lineage>
        <taxon>Bacteria</taxon>
        <taxon>Pseudomonadati</taxon>
        <taxon>Pseudomonadota</taxon>
        <taxon>Alphaproteobacteria</taxon>
        <taxon>Caulobacterales</taxon>
        <taxon>Caulobacteraceae</taxon>
        <taxon>Caulobacter</taxon>
    </lineage>
</organism>
<dbReference type="InterPro" id="IPR057274">
    <property type="entry name" value="CreS_N"/>
</dbReference>
<comment type="caution">
    <text evidence="5">The sequence shown here is derived from an EMBL/GenBank/DDBJ whole genome shotgun (WGS) entry which is preliminary data.</text>
</comment>
<dbReference type="EMBL" id="NCDQ01000096">
    <property type="protein sequence ID" value="OYX04132.1"/>
    <property type="molecule type" value="Genomic_DNA"/>
</dbReference>
<dbReference type="InterPro" id="IPR043652">
    <property type="entry name" value="CreS_CC"/>
</dbReference>
<evidence type="ECO:0000256" key="2">
    <source>
        <dbReference type="SAM" id="MobiDB-lite"/>
    </source>
</evidence>
<name>A0A258D9P7_CAUVI</name>
<feature type="domain" description="Crescentin coiled-coil" evidence="3">
    <location>
        <begin position="81"/>
        <end position="438"/>
    </location>
</feature>
<dbReference type="Pfam" id="PF19220">
    <property type="entry name" value="Rod_CreS"/>
    <property type="match status" value="1"/>
</dbReference>
<gene>
    <name evidence="5" type="ORF">B7Z12_07665</name>
</gene>
<proteinExistence type="predicted"/>
<evidence type="ECO:0000259" key="3">
    <source>
        <dbReference type="Pfam" id="PF19220"/>
    </source>
</evidence>
<feature type="domain" description="Crescentin N-terminal" evidence="4">
    <location>
        <begin position="1"/>
        <end position="79"/>
    </location>
</feature>